<proteinExistence type="predicted"/>
<keyword evidence="4" id="KW-1185">Reference proteome</keyword>
<dbReference type="EnsemblMetazoa" id="G8610.1">
    <property type="protein sequence ID" value="G8610.1:cds"/>
    <property type="gene ID" value="G8610"/>
</dbReference>
<evidence type="ECO:0000313" key="4">
    <source>
        <dbReference type="Proteomes" id="UP000005408"/>
    </source>
</evidence>
<protein>
    <recommendedName>
        <fullName evidence="2">Novel STAND NTPase 3 domain-containing protein</fullName>
    </recommendedName>
</protein>
<dbReference type="Proteomes" id="UP000005408">
    <property type="component" value="Unassembled WGS sequence"/>
</dbReference>
<name>A0A8W8NYJ4_MAGGI</name>
<evidence type="ECO:0000313" key="3">
    <source>
        <dbReference type="EnsemblMetazoa" id="G8610.1:cds"/>
    </source>
</evidence>
<keyword evidence="1" id="KW-0812">Transmembrane</keyword>
<accession>A0A8W8NYJ4</accession>
<keyword evidence="1" id="KW-0472">Membrane</keyword>
<feature type="transmembrane region" description="Helical" evidence="1">
    <location>
        <begin position="169"/>
        <end position="191"/>
    </location>
</feature>
<reference evidence="3" key="1">
    <citation type="submission" date="2022-08" db="UniProtKB">
        <authorList>
            <consortium name="EnsemblMetazoa"/>
        </authorList>
    </citation>
    <scope>IDENTIFICATION</scope>
    <source>
        <strain evidence="3">05x7-T-G4-1.051#20</strain>
    </source>
</reference>
<evidence type="ECO:0000256" key="1">
    <source>
        <dbReference type="SAM" id="Phobius"/>
    </source>
</evidence>
<dbReference type="InterPro" id="IPR049050">
    <property type="entry name" value="nSTAND3"/>
</dbReference>
<evidence type="ECO:0000259" key="2">
    <source>
        <dbReference type="Pfam" id="PF20720"/>
    </source>
</evidence>
<organism evidence="3 4">
    <name type="scientific">Magallana gigas</name>
    <name type="common">Pacific oyster</name>
    <name type="synonym">Crassostrea gigas</name>
    <dbReference type="NCBI Taxonomy" id="29159"/>
    <lineage>
        <taxon>Eukaryota</taxon>
        <taxon>Metazoa</taxon>
        <taxon>Spiralia</taxon>
        <taxon>Lophotrochozoa</taxon>
        <taxon>Mollusca</taxon>
        <taxon>Bivalvia</taxon>
        <taxon>Autobranchia</taxon>
        <taxon>Pteriomorphia</taxon>
        <taxon>Ostreida</taxon>
        <taxon>Ostreoidea</taxon>
        <taxon>Ostreidae</taxon>
        <taxon>Magallana</taxon>
    </lineage>
</organism>
<feature type="domain" description="Novel STAND NTPase 3" evidence="2">
    <location>
        <begin position="252"/>
        <end position="296"/>
    </location>
</feature>
<keyword evidence="1" id="KW-1133">Transmembrane helix</keyword>
<dbReference type="Pfam" id="PF20720">
    <property type="entry name" value="nSTAND3"/>
    <property type="match status" value="1"/>
</dbReference>
<sequence length="380" mass="44058">MELRTRFRDLRFGLILLLSSCFLIYESRKLNGYKFPVYSTKHCPRNQTEWNERSSAINCTTENGYVCLPNENITELLEFCYTYPFILIQEGICLYLSKRYSAVDSYSCTSFISGCPNTSFVSYNLFKNPPCTSIGNGCFLAEPSCQSVTSTSYLPDITEKKRLDDNKDWILFAITFLVLIIIFFAVVRVIFINPKMAFRNLKRRKDVEEREDEEVLLQFASHNQQDISESRFEELPLDKVLFKRWQEDNKQFVETKASREVEGLIKCQNIVIVTGHTGCGKSAIVHHVALKYRSQDIRDSATSRETYNLALELCEMKKNTAPHSIGDAFETLQGYFVKKSGDTYQFYHDFVMEVTTFVFGTDYPLKLIQYADIAFLRKKM</sequence>
<dbReference type="AlphaFoldDB" id="A0A8W8NYJ4"/>